<dbReference type="PANTHER" id="PTHR33177:SF74">
    <property type="entry name" value="PROTEIN GL2-INTERACTING REPRESSOR 1"/>
    <property type="match status" value="1"/>
</dbReference>
<evidence type="ECO:0000313" key="2">
    <source>
        <dbReference type="EMBL" id="KAK7377711.1"/>
    </source>
</evidence>
<gene>
    <name evidence="2" type="ORF">VNO80_03142</name>
</gene>
<organism evidence="2 3">
    <name type="scientific">Phaseolus coccineus</name>
    <name type="common">Scarlet runner bean</name>
    <name type="synonym">Phaseolus multiflorus</name>
    <dbReference type="NCBI Taxonomy" id="3886"/>
    <lineage>
        <taxon>Eukaryota</taxon>
        <taxon>Viridiplantae</taxon>
        <taxon>Streptophyta</taxon>
        <taxon>Embryophyta</taxon>
        <taxon>Tracheophyta</taxon>
        <taxon>Spermatophyta</taxon>
        <taxon>Magnoliopsida</taxon>
        <taxon>eudicotyledons</taxon>
        <taxon>Gunneridae</taxon>
        <taxon>Pentapetalae</taxon>
        <taxon>rosids</taxon>
        <taxon>fabids</taxon>
        <taxon>Fabales</taxon>
        <taxon>Fabaceae</taxon>
        <taxon>Papilionoideae</taxon>
        <taxon>50 kb inversion clade</taxon>
        <taxon>NPAAA clade</taxon>
        <taxon>indigoferoid/millettioid clade</taxon>
        <taxon>Phaseoleae</taxon>
        <taxon>Phaseolus</taxon>
    </lineage>
</organism>
<reference evidence="2 3" key="1">
    <citation type="submission" date="2024-01" db="EMBL/GenBank/DDBJ databases">
        <title>The genomes of 5 underutilized Papilionoideae crops provide insights into root nodulation and disease resistanc.</title>
        <authorList>
            <person name="Jiang F."/>
        </authorList>
    </citation>
    <scope>NUCLEOTIDE SEQUENCE [LARGE SCALE GENOMIC DNA]</scope>
    <source>
        <strain evidence="2">JINMINGXINNONG_FW02</strain>
        <tissue evidence="2">Leaves</tissue>
    </source>
</reference>
<dbReference type="AlphaFoldDB" id="A0AAN9NRH7"/>
<dbReference type="Pfam" id="PF24747">
    <property type="entry name" value="Zn-ribbon_GIR1"/>
    <property type="match status" value="1"/>
</dbReference>
<feature type="domain" description="GIR1-like zinc ribbon" evidence="1">
    <location>
        <begin position="70"/>
        <end position="104"/>
    </location>
</feature>
<dbReference type="InterPro" id="IPR056440">
    <property type="entry name" value="Zn-ribbon_GIR1"/>
</dbReference>
<evidence type="ECO:0000313" key="3">
    <source>
        <dbReference type="Proteomes" id="UP001374584"/>
    </source>
</evidence>
<dbReference type="EMBL" id="JAYMYR010000002">
    <property type="protein sequence ID" value="KAK7377711.1"/>
    <property type="molecule type" value="Genomic_DNA"/>
</dbReference>
<dbReference type="PANTHER" id="PTHR33177">
    <property type="entry name" value="PUTATIVE-RELATED"/>
    <property type="match status" value="1"/>
</dbReference>
<keyword evidence="3" id="KW-1185">Reference proteome</keyword>
<accession>A0AAN9NRH7</accession>
<dbReference type="Proteomes" id="UP001374584">
    <property type="component" value="Unassembled WGS sequence"/>
</dbReference>
<evidence type="ECO:0000259" key="1">
    <source>
        <dbReference type="Pfam" id="PF24747"/>
    </source>
</evidence>
<dbReference type="InterPro" id="IPR055281">
    <property type="entry name" value="GIR1-2/SIED1"/>
</dbReference>
<name>A0AAN9NRH7_PHACN</name>
<comment type="caution">
    <text evidence="2">The sequence shown here is derived from an EMBL/GenBank/DDBJ whole genome shotgun (WGS) entry which is preliminary data.</text>
</comment>
<sequence length="113" mass="12460">MINDGNGNVPNLEVNFNLPPPRVDNHGVEPPIQLAPDSPISPTISCLSYEFNRDDNNNNFEYSNNLQALSLVVVGCPQCLMYAMVSEGDLKCPKCKSTHLIHFFDPNKSGIVN</sequence>
<proteinExistence type="predicted"/>
<protein>
    <recommendedName>
        <fullName evidence="1">GIR1-like zinc ribbon domain-containing protein</fullName>
    </recommendedName>
</protein>